<feature type="transmembrane region" description="Helical" evidence="10">
    <location>
        <begin position="85"/>
        <end position="111"/>
    </location>
</feature>
<feature type="transmembrane region" description="Helical" evidence="10">
    <location>
        <begin position="22"/>
        <end position="43"/>
    </location>
</feature>
<feature type="transmembrane region" description="Helical" evidence="10">
    <location>
        <begin position="343"/>
        <end position="363"/>
    </location>
</feature>
<protein>
    <submittedName>
        <fullName evidence="11">Trk potassium uptake system protein TrkH</fullName>
    </submittedName>
</protein>
<dbReference type="Pfam" id="PF02386">
    <property type="entry name" value="TrkH"/>
    <property type="match status" value="1"/>
</dbReference>
<evidence type="ECO:0000256" key="6">
    <source>
        <dbReference type="ARBA" id="ARBA00022958"/>
    </source>
</evidence>
<feature type="transmembrane region" description="Helical" evidence="10">
    <location>
        <begin position="293"/>
        <end position="310"/>
    </location>
</feature>
<keyword evidence="8" id="KW-0406">Ion transport</keyword>
<comment type="subcellular location">
    <subcellularLocation>
        <location evidence="1">Cell membrane</location>
        <topology evidence="1">Multi-pass membrane protein</topology>
    </subcellularLocation>
</comment>
<evidence type="ECO:0000256" key="10">
    <source>
        <dbReference type="SAM" id="Phobius"/>
    </source>
</evidence>
<proteinExistence type="predicted"/>
<keyword evidence="2" id="KW-0813">Transport</keyword>
<feature type="transmembrane region" description="Helical" evidence="10">
    <location>
        <begin position="412"/>
        <end position="433"/>
    </location>
</feature>
<dbReference type="InterPro" id="IPR003445">
    <property type="entry name" value="Cat_transpt"/>
</dbReference>
<dbReference type="PANTHER" id="PTHR32024:SF3">
    <property type="entry name" value="TRK SYSTEM POTASSIUM UPTAKE PROTEIN"/>
    <property type="match status" value="1"/>
</dbReference>
<sequence>MAEPIDHANRARSRKRVAVIDFHRISYVIGMMFLVMTVFMLPPALTDILAGNPDYWVFFGSAFITGFLGLMMVMSSRGAWSDEIYLKEGFVLTVASWIALCLVATIPYVFFGRGLSLTDAWFEAVSGLTTTGATILDNLDELPPGILLWRSITQWIGGIGIVLMALIMLPFLRVGGMQLFQTENSDRSDKIVAKSSELVRLIATTYFVMTALAGIAYALAGMSAFDALNHAMTTIATGGFSTRDLSFGYFENPWIHWIATFFLIAASLPLVLYVKFVRTGNLNVWNDMQVRGFLRFVGTAVILLSLWYYFTREVELATALRIVAFNTISIISTAGFSLGDYTAWGPGAVGVFFMFMFMGGCTGSTTGGMKTFRLQVMLITARNYLKQLVSPNRVVVSVYNGKQITPEISASVLAYISLMFICIMLFTLVLSFLGLDFTDSVSAATSALANVGPALGPEIGPSGTFKNLPADSKLLLTFGMLLGRLEFFTVLVVLSRDFWR</sequence>
<evidence type="ECO:0000256" key="4">
    <source>
        <dbReference type="ARBA" id="ARBA00022538"/>
    </source>
</evidence>
<keyword evidence="3" id="KW-1003">Cell membrane</keyword>
<dbReference type="AlphaFoldDB" id="A0A3B0S1F3"/>
<dbReference type="GO" id="GO:0015379">
    <property type="term" value="F:potassium:chloride symporter activity"/>
    <property type="evidence" value="ECO:0007669"/>
    <property type="project" value="InterPro"/>
</dbReference>
<evidence type="ECO:0000256" key="5">
    <source>
        <dbReference type="ARBA" id="ARBA00022692"/>
    </source>
</evidence>
<evidence type="ECO:0000313" key="11">
    <source>
        <dbReference type="EMBL" id="VAV97572.1"/>
    </source>
</evidence>
<dbReference type="PANTHER" id="PTHR32024">
    <property type="entry name" value="TRK SYSTEM POTASSIUM UPTAKE PROTEIN TRKG-RELATED"/>
    <property type="match status" value="1"/>
</dbReference>
<organism evidence="11">
    <name type="scientific">hydrothermal vent metagenome</name>
    <dbReference type="NCBI Taxonomy" id="652676"/>
    <lineage>
        <taxon>unclassified sequences</taxon>
        <taxon>metagenomes</taxon>
        <taxon>ecological metagenomes</taxon>
    </lineage>
</organism>
<dbReference type="PIRSF" id="PIRSF006247">
    <property type="entry name" value="TrkH"/>
    <property type="match status" value="1"/>
</dbReference>
<keyword evidence="6" id="KW-0630">Potassium</keyword>
<evidence type="ECO:0000256" key="3">
    <source>
        <dbReference type="ARBA" id="ARBA00022475"/>
    </source>
</evidence>
<dbReference type="GO" id="GO:0005886">
    <property type="term" value="C:plasma membrane"/>
    <property type="evidence" value="ECO:0007669"/>
    <property type="project" value="UniProtKB-SubCell"/>
</dbReference>
<keyword evidence="7 10" id="KW-1133">Transmembrane helix</keyword>
<accession>A0A3B0S1F3</accession>
<evidence type="ECO:0000256" key="7">
    <source>
        <dbReference type="ARBA" id="ARBA00022989"/>
    </source>
</evidence>
<keyword evidence="4" id="KW-0633">Potassium transport</keyword>
<keyword evidence="5 10" id="KW-0812">Transmembrane</keyword>
<dbReference type="EMBL" id="UOEC01000147">
    <property type="protein sequence ID" value="VAV97572.1"/>
    <property type="molecule type" value="Genomic_DNA"/>
</dbReference>
<feature type="transmembrane region" description="Helical" evidence="10">
    <location>
        <begin position="198"/>
        <end position="220"/>
    </location>
</feature>
<evidence type="ECO:0000256" key="2">
    <source>
        <dbReference type="ARBA" id="ARBA00022448"/>
    </source>
</evidence>
<evidence type="ECO:0000256" key="1">
    <source>
        <dbReference type="ARBA" id="ARBA00004651"/>
    </source>
</evidence>
<gene>
    <name evidence="11" type="ORF">MNBD_ALPHA08-778</name>
</gene>
<feature type="transmembrane region" description="Helical" evidence="10">
    <location>
        <begin position="55"/>
        <end position="73"/>
    </location>
</feature>
<keyword evidence="9 10" id="KW-0472">Membrane</keyword>
<name>A0A3B0S1F3_9ZZZZ</name>
<feature type="transmembrane region" description="Helical" evidence="10">
    <location>
        <begin position="254"/>
        <end position="273"/>
    </location>
</feature>
<dbReference type="InterPro" id="IPR004772">
    <property type="entry name" value="TrkH"/>
</dbReference>
<evidence type="ECO:0000256" key="9">
    <source>
        <dbReference type="ARBA" id="ARBA00023136"/>
    </source>
</evidence>
<reference evidence="11" key="1">
    <citation type="submission" date="2018-06" db="EMBL/GenBank/DDBJ databases">
        <authorList>
            <person name="Zhirakovskaya E."/>
        </authorList>
    </citation>
    <scope>NUCLEOTIDE SEQUENCE</scope>
</reference>
<evidence type="ECO:0000256" key="8">
    <source>
        <dbReference type="ARBA" id="ARBA00023065"/>
    </source>
</evidence>
<feature type="transmembrane region" description="Helical" evidence="10">
    <location>
        <begin position="152"/>
        <end position="172"/>
    </location>
</feature>
<feature type="transmembrane region" description="Helical" evidence="10">
    <location>
        <begin position="474"/>
        <end position="494"/>
    </location>
</feature>